<evidence type="ECO:0000313" key="3">
    <source>
        <dbReference type="Proteomes" id="UP001556367"/>
    </source>
</evidence>
<organism evidence="2 3">
    <name type="scientific">Hohenbuehelia grisea</name>
    <dbReference type="NCBI Taxonomy" id="104357"/>
    <lineage>
        <taxon>Eukaryota</taxon>
        <taxon>Fungi</taxon>
        <taxon>Dikarya</taxon>
        <taxon>Basidiomycota</taxon>
        <taxon>Agaricomycotina</taxon>
        <taxon>Agaricomycetes</taxon>
        <taxon>Agaricomycetidae</taxon>
        <taxon>Agaricales</taxon>
        <taxon>Pleurotineae</taxon>
        <taxon>Pleurotaceae</taxon>
        <taxon>Hohenbuehelia</taxon>
    </lineage>
</organism>
<reference evidence="3" key="1">
    <citation type="submission" date="2024-06" db="EMBL/GenBank/DDBJ databases">
        <title>Multi-omics analyses provide insights into the biosynthesis of the anticancer antibiotic pleurotin in Hohenbuehelia grisea.</title>
        <authorList>
            <person name="Weaver J.A."/>
            <person name="Alberti F."/>
        </authorList>
    </citation>
    <scope>NUCLEOTIDE SEQUENCE [LARGE SCALE GENOMIC DNA]</scope>
    <source>
        <strain evidence="3">T-177</strain>
    </source>
</reference>
<accession>A0ABR3J9R6</accession>
<keyword evidence="1" id="KW-0812">Transmembrane</keyword>
<comment type="caution">
    <text evidence="2">The sequence shown here is derived from an EMBL/GenBank/DDBJ whole genome shotgun (WGS) entry which is preliminary data.</text>
</comment>
<gene>
    <name evidence="2" type="ORF">HGRIS_008676</name>
</gene>
<sequence length="482" mass="54508">MKPKHVHISSEPWSLTIIKTHGHCHMRSEKAWRPIVTVDVDKHVQHELRMGIDGQNPNLKSVIEIHEAHHGCKIEINVWYESQSKKKRKKRSLVATTCLSLGELAKMQGSEDKLAVPLKCLATETRTRKNSASKGRPQNGALVSLRVRSPPTLQVEHENLEEDPFSDDDSKVLSDTLTMPSSPLSDTWGDHQWPERPCDDTPARPFILDSDDEYAHEPCNDEKKRLFLDHPSHPHVVDPDDCDDPLSIKSPRDLRWSVTTDSPVQWIFASLLPRYTEKVEVPCDMNRAESVLSTFTLYRDFKAADRESHFESIQSRLRTEWQYVGASLLGIAALDIAVFAIPSDSLFHIDPIAQSAVTLSAFVSVVGITAACWHLYRFGFTDLNYFIDRARDSFESYFFFALAARVPSICLVVSSMCLLFFVARIAYQVWPLGALMTWFVFGLMMGLQSIVSWTHWGAKKVAAGGRRVARSMSMSRARVQGT</sequence>
<protein>
    <submittedName>
        <fullName evidence="2">Uncharacterized protein</fullName>
    </submittedName>
</protein>
<name>A0ABR3J9R6_9AGAR</name>
<keyword evidence="1" id="KW-0472">Membrane</keyword>
<feature type="transmembrane region" description="Helical" evidence="1">
    <location>
        <begin position="429"/>
        <end position="451"/>
    </location>
</feature>
<evidence type="ECO:0000256" key="1">
    <source>
        <dbReference type="SAM" id="Phobius"/>
    </source>
</evidence>
<feature type="transmembrane region" description="Helical" evidence="1">
    <location>
        <begin position="323"/>
        <end position="341"/>
    </location>
</feature>
<keyword evidence="1" id="KW-1133">Transmembrane helix</keyword>
<feature type="transmembrane region" description="Helical" evidence="1">
    <location>
        <begin position="397"/>
        <end position="423"/>
    </location>
</feature>
<evidence type="ECO:0000313" key="2">
    <source>
        <dbReference type="EMBL" id="KAL0952031.1"/>
    </source>
</evidence>
<keyword evidence="3" id="KW-1185">Reference proteome</keyword>
<dbReference type="EMBL" id="JASNQZ010000011">
    <property type="protein sequence ID" value="KAL0952031.1"/>
    <property type="molecule type" value="Genomic_DNA"/>
</dbReference>
<proteinExistence type="predicted"/>
<feature type="transmembrane region" description="Helical" evidence="1">
    <location>
        <begin position="353"/>
        <end position="376"/>
    </location>
</feature>
<dbReference type="Proteomes" id="UP001556367">
    <property type="component" value="Unassembled WGS sequence"/>
</dbReference>